<dbReference type="Pfam" id="PF22384">
    <property type="entry name" value="PBP2_Ca3427_like"/>
    <property type="match status" value="1"/>
</dbReference>
<reference evidence="5 6" key="1">
    <citation type="submission" date="2017-03" db="EMBL/GenBank/DDBJ databases">
        <title>Widespread Adenine N6-methylation of Active Genes in Fungi.</title>
        <authorList>
            <consortium name="DOE Joint Genome Institute"/>
            <person name="Mondo S.J."/>
            <person name="Dannebaum R.O."/>
            <person name="Kuo R.C."/>
            <person name="Louie K.B."/>
            <person name="Bewick A.J."/>
            <person name="Labutti K."/>
            <person name="Haridas S."/>
            <person name="Kuo A."/>
            <person name="Salamov A."/>
            <person name="Ahrendt S.R."/>
            <person name="Lau R."/>
            <person name="Bowen B.P."/>
            <person name="Lipzen A."/>
            <person name="Sullivan W."/>
            <person name="Andreopoulos W.B."/>
            <person name="Clum A."/>
            <person name="Lindquist E."/>
            <person name="Daum C."/>
            <person name="Northen T.R."/>
            <person name="Ramamoorthy G."/>
            <person name="Schmitz R.J."/>
            <person name="Gryganskyi A."/>
            <person name="Culley D."/>
            <person name="Magnuson J."/>
            <person name="James T.Y."/>
            <person name="O'Malley M.A."/>
            <person name="Stajich J.E."/>
            <person name="Spatafora J.W."/>
            <person name="Visel A."/>
            <person name="Grigoriev I.V."/>
        </authorList>
    </citation>
    <scope>NUCLEOTIDE SEQUENCE [LARGE SCALE GENOMIC DNA]</scope>
    <source>
        <strain evidence="5 6">NRRL Y-17943</strain>
    </source>
</reference>
<comment type="subcellular location">
    <subcellularLocation>
        <location evidence="1">Periplasm</location>
    </subcellularLocation>
</comment>
<dbReference type="OrthoDB" id="1363at2759"/>
<dbReference type="STRING" id="4999.A0A1Y1U7J0"/>
<name>A0A1Y1U7J0_9TREE</name>
<sequence>MSFIPSSWVPPCYDGPGMTKLRVGWHREHFLSPLLQFAEKDAGSTFELVECPGGTGEMQVKLKNGEIDICVALTDALIAGLANGLDSYKLVGRYIASPLRWAIITGKESKYNSVDDLKGTTFGISRQGSGSQVMASVLSMNQGWTADQQPKFKINGQFKPLRDSVNSGETSCFLWEWFTTKPYVDSGEVRFIGSVYSEQEDCPFQPDDTQAPWPCWSIAAAENSSTSSLSSFLSSLEPFVTHFNSPKAREKDDVDFVVDYFNHQREDVIEWLASVKWEEGLAQVEEKVIRDTLDTLEKAGVVKRPEAGWDMSTFVNADVCKVH</sequence>
<keyword evidence="6" id="KW-1185">Reference proteome</keyword>
<dbReference type="Proteomes" id="UP000193218">
    <property type="component" value="Unassembled WGS sequence"/>
</dbReference>
<comment type="similarity">
    <text evidence="2">Belongs to the bacterial solute-binding protein SsuA/TauA family.</text>
</comment>
<gene>
    <name evidence="5" type="ORF">BD324DRAFT_187807</name>
</gene>
<dbReference type="SUPFAM" id="SSF53850">
    <property type="entry name" value="Periplasmic binding protein-like II"/>
    <property type="match status" value="1"/>
</dbReference>
<organism evidence="5 6">
    <name type="scientific">Kockovaella imperatae</name>
    <dbReference type="NCBI Taxonomy" id="4999"/>
    <lineage>
        <taxon>Eukaryota</taxon>
        <taxon>Fungi</taxon>
        <taxon>Dikarya</taxon>
        <taxon>Basidiomycota</taxon>
        <taxon>Agaricomycotina</taxon>
        <taxon>Tremellomycetes</taxon>
        <taxon>Tremellales</taxon>
        <taxon>Cuniculitremaceae</taxon>
        <taxon>Kockovaella</taxon>
    </lineage>
</organism>
<dbReference type="GO" id="GO:0042597">
    <property type="term" value="C:periplasmic space"/>
    <property type="evidence" value="ECO:0007669"/>
    <property type="project" value="UniProtKB-SubCell"/>
</dbReference>
<evidence type="ECO:0000256" key="1">
    <source>
        <dbReference type="ARBA" id="ARBA00004418"/>
    </source>
</evidence>
<dbReference type="GeneID" id="33553936"/>
<evidence type="ECO:0000313" key="5">
    <source>
        <dbReference type="EMBL" id="ORX34000.1"/>
    </source>
</evidence>
<keyword evidence="3" id="KW-0732">Signal</keyword>
<dbReference type="PANTHER" id="PTHR30024">
    <property type="entry name" value="ALIPHATIC SULFONATES-BINDING PROTEIN-RELATED"/>
    <property type="match status" value="1"/>
</dbReference>
<dbReference type="AlphaFoldDB" id="A0A1Y1U7J0"/>
<evidence type="ECO:0000313" key="6">
    <source>
        <dbReference type="Proteomes" id="UP000193218"/>
    </source>
</evidence>
<evidence type="ECO:0000259" key="4">
    <source>
        <dbReference type="Pfam" id="PF22384"/>
    </source>
</evidence>
<protein>
    <recommendedName>
        <fullName evidence="4">Ca3427-like PBP 2 domain-containing protein</fullName>
    </recommendedName>
</protein>
<dbReference type="InParanoid" id="A0A1Y1U7J0"/>
<dbReference type="RefSeq" id="XP_021868288.1">
    <property type="nucleotide sequence ID" value="XM_022012128.1"/>
</dbReference>
<feature type="domain" description="Ca3427-like PBP 2" evidence="4">
    <location>
        <begin position="101"/>
        <end position="194"/>
    </location>
</feature>
<evidence type="ECO:0000256" key="3">
    <source>
        <dbReference type="ARBA" id="ARBA00022729"/>
    </source>
</evidence>
<accession>A0A1Y1U7J0</accession>
<dbReference type="EMBL" id="NBSH01000016">
    <property type="protein sequence ID" value="ORX34000.1"/>
    <property type="molecule type" value="Genomic_DNA"/>
</dbReference>
<proteinExistence type="inferred from homology"/>
<dbReference type="Gene3D" id="3.40.190.10">
    <property type="entry name" value="Periplasmic binding protein-like II"/>
    <property type="match status" value="2"/>
</dbReference>
<comment type="caution">
    <text evidence="5">The sequence shown here is derived from an EMBL/GenBank/DDBJ whole genome shotgun (WGS) entry which is preliminary data.</text>
</comment>
<evidence type="ECO:0000256" key="2">
    <source>
        <dbReference type="ARBA" id="ARBA00010742"/>
    </source>
</evidence>
<dbReference type="InterPro" id="IPR054364">
    <property type="entry name" value="Ca3427-like_PBP2"/>
</dbReference>
<dbReference type="PANTHER" id="PTHR30024:SF47">
    <property type="entry name" value="TAURINE-BINDING PERIPLASMIC PROTEIN"/>
    <property type="match status" value="1"/>
</dbReference>